<protein>
    <submittedName>
        <fullName evidence="1">Uncharacterized protein</fullName>
    </submittedName>
</protein>
<proteinExistence type="predicted"/>
<dbReference type="Proteomes" id="UP001628179">
    <property type="component" value="Unassembled WGS sequence"/>
</dbReference>
<organism evidence="1 2">
    <name type="scientific">Madurella fahalii</name>
    <dbReference type="NCBI Taxonomy" id="1157608"/>
    <lineage>
        <taxon>Eukaryota</taxon>
        <taxon>Fungi</taxon>
        <taxon>Dikarya</taxon>
        <taxon>Ascomycota</taxon>
        <taxon>Pezizomycotina</taxon>
        <taxon>Sordariomycetes</taxon>
        <taxon>Sordariomycetidae</taxon>
        <taxon>Sordariales</taxon>
        <taxon>Sordariales incertae sedis</taxon>
        <taxon>Madurella</taxon>
    </lineage>
</organism>
<evidence type="ECO:0000313" key="1">
    <source>
        <dbReference type="EMBL" id="GAB1312570.1"/>
    </source>
</evidence>
<dbReference type="RefSeq" id="XP_070914303.1">
    <property type="nucleotide sequence ID" value="XM_071058202.1"/>
</dbReference>
<dbReference type="EMBL" id="BAAFSV010000002">
    <property type="protein sequence ID" value="GAB1312570.1"/>
    <property type="molecule type" value="Genomic_DNA"/>
</dbReference>
<name>A0ABQ0G4T6_9PEZI</name>
<gene>
    <name evidence="1" type="ORF">MFIFM68171_02780</name>
</gene>
<keyword evidence="2" id="KW-1185">Reference proteome</keyword>
<dbReference type="GeneID" id="98173525"/>
<evidence type="ECO:0000313" key="2">
    <source>
        <dbReference type="Proteomes" id="UP001628179"/>
    </source>
</evidence>
<accession>A0ABQ0G4T6</accession>
<reference evidence="1 2" key="1">
    <citation type="submission" date="2024-09" db="EMBL/GenBank/DDBJ databases">
        <title>Itraconazole resistance in Madurella fahalii resulting from another homologue of gene encoding cytochrome P450 14-alpha sterol demethylase (CYP51).</title>
        <authorList>
            <person name="Yoshioka I."/>
            <person name="Fahal A.H."/>
            <person name="Kaneko S."/>
            <person name="Yaguchi T."/>
        </authorList>
    </citation>
    <scope>NUCLEOTIDE SEQUENCE [LARGE SCALE GENOMIC DNA]</scope>
    <source>
        <strain evidence="1 2">IFM 68171</strain>
    </source>
</reference>
<sequence length="264" mass="29892">MLDGLDFTLLTRLDLIHCIMTEERLCTTLSECASLAELTYVSLAYHPALGNHKDHDNSAARAHEITNVLNRRCPGLRKTLRRLILEHFPGQGGRYCNVYTSLRKLESLHDVYLGANGLFCLPTEALELCPAWDGSPPPDPTPLAQMLPRNVVFLNIFQATAWEDRVSDAVLALLDAVEGDKWLFRNLVGICVWEDIIWDCSIHEYPQADEAIRAMRTDRKHVWDPRLEAMAAAVGIKFSIQPKASPAPPVIERLRHTYWCGVWH</sequence>
<comment type="caution">
    <text evidence="1">The sequence shown here is derived from an EMBL/GenBank/DDBJ whole genome shotgun (WGS) entry which is preliminary data.</text>
</comment>